<feature type="region of interest" description="Disordered" evidence="2">
    <location>
        <begin position="156"/>
        <end position="218"/>
    </location>
</feature>
<feature type="compositionally biased region" description="Polar residues" evidence="2">
    <location>
        <begin position="160"/>
        <end position="169"/>
    </location>
</feature>
<dbReference type="STRING" id="154538.A0A1M2VHQ1"/>
<name>A0A1M2VHQ1_TRAPU</name>
<dbReference type="AlphaFoldDB" id="A0A1M2VHQ1"/>
<keyword evidence="1" id="KW-0175">Coiled coil</keyword>
<reference evidence="3 4" key="1">
    <citation type="submission" date="2016-10" db="EMBL/GenBank/DDBJ databases">
        <title>Genome sequence of the basidiomycete white-rot fungus Trametes pubescens.</title>
        <authorList>
            <person name="Makela M.R."/>
            <person name="Granchi Z."/>
            <person name="Peng M."/>
            <person name="De Vries R.P."/>
            <person name="Grigoriev I."/>
            <person name="Riley R."/>
            <person name="Hilden K."/>
        </authorList>
    </citation>
    <scope>NUCLEOTIDE SEQUENCE [LARGE SCALE GENOMIC DNA]</scope>
    <source>
        <strain evidence="3 4">FBCC735</strain>
    </source>
</reference>
<evidence type="ECO:0000313" key="3">
    <source>
        <dbReference type="EMBL" id="OJT07109.1"/>
    </source>
</evidence>
<proteinExistence type="predicted"/>
<gene>
    <name evidence="3" type="ORF">TRAPUB_2043</name>
</gene>
<keyword evidence="4" id="KW-1185">Reference proteome</keyword>
<sequence>MAVLDVVGNDGRRAGRMAEMEGREGEIGRTPGLRCTSSSKPRKHESAHSTAPGWPGPVYPTAPRSPHAPHLSSRDHVLLRTQAISARYSLFLPHSPLVTPSHKLSLQGRAVPSTVRQATASSAAGTRANLDTSNSKPSASAARTLNQTNVARLGAKAPKATTTQLAQSRSRAEPSARVRATTTLKESGAHSASARIGSTTARDVPKARPPAEVALPPGQPDTLQLAAQSCAWSYMTSTVEEGLSSGRTVAQGALKKRKEELDVEEADIAESRVRYEAERLLDFYDELNDTKVAEEVAAIIMRFKDVEHNVSETTAQTLRLTSAPLDDTTHVNRYTTLLDTLDALEEECQNLRAQVDSLADAAQSSERRLPLLLNNLSDILQGHEVCVGSAKRVVQCCKENYRMGIGTLTLK</sequence>
<evidence type="ECO:0000313" key="4">
    <source>
        <dbReference type="Proteomes" id="UP000184267"/>
    </source>
</evidence>
<organism evidence="3 4">
    <name type="scientific">Trametes pubescens</name>
    <name type="common">White-rot fungus</name>
    <dbReference type="NCBI Taxonomy" id="154538"/>
    <lineage>
        <taxon>Eukaryota</taxon>
        <taxon>Fungi</taxon>
        <taxon>Dikarya</taxon>
        <taxon>Basidiomycota</taxon>
        <taxon>Agaricomycotina</taxon>
        <taxon>Agaricomycetes</taxon>
        <taxon>Polyporales</taxon>
        <taxon>Polyporaceae</taxon>
        <taxon>Trametes</taxon>
    </lineage>
</organism>
<feature type="compositionally biased region" description="Basic and acidic residues" evidence="2">
    <location>
        <begin position="10"/>
        <end position="27"/>
    </location>
</feature>
<feature type="compositionally biased region" description="Polar residues" evidence="2">
    <location>
        <begin position="114"/>
        <end position="143"/>
    </location>
</feature>
<comment type="caution">
    <text evidence="3">The sequence shown here is derived from an EMBL/GenBank/DDBJ whole genome shotgun (WGS) entry which is preliminary data.</text>
</comment>
<accession>A0A1M2VHQ1</accession>
<evidence type="ECO:0000256" key="2">
    <source>
        <dbReference type="SAM" id="MobiDB-lite"/>
    </source>
</evidence>
<protein>
    <submittedName>
        <fullName evidence="3">Uncharacterized protein</fullName>
    </submittedName>
</protein>
<dbReference type="Proteomes" id="UP000184267">
    <property type="component" value="Unassembled WGS sequence"/>
</dbReference>
<evidence type="ECO:0000256" key="1">
    <source>
        <dbReference type="SAM" id="Coils"/>
    </source>
</evidence>
<dbReference type="OrthoDB" id="2803656at2759"/>
<dbReference type="EMBL" id="MNAD01001224">
    <property type="protein sequence ID" value="OJT07109.1"/>
    <property type="molecule type" value="Genomic_DNA"/>
</dbReference>
<feature type="coiled-coil region" evidence="1">
    <location>
        <begin position="334"/>
        <end position="368"/>
    </location>
</feature>
<feature type="region of interest" description="Disordered" evidence="2">
    <location>
        <begin position="1"/>
        <end position="72"/>
    </location>
</feature>
<feature type="region of interest" description="Disordered" evidence="2">
    <location>
        <begin position="108"/>
        <end position="143"/>
    </location>
</feature>